<dbReference type="GO" id="GO:0006260">
    <property type="term" value="P:DNA replication"/>
    <property type="evidence" value="ECO:0007669"/>
    <property type="project" value="UniProtKB-KW"/>
</dbReference>
<dbReference type="InterPro" id="IPR006133">
    <property type="entry name" value="DNA-dir_DNA_pol_B_exonuc"/>
</dbReference>
<comment type="similarity">
    <text evidence="2 13">Belongs to the DNA polymerase type-B family.</text>
</comment>
<keyword evidence="6" id="KW-0227">DNA damage</keyword>
<dbReference type="InterPro" id="IPR042087">
    <property type="entry name" value="DNA_pol_B_thumb"/>
</dbReference>
<evidence type="ECO:0000256" key="2">
    <source>
        <dbReference type="ARBA" id="ARBA00005755"/>
    </source>
</evidence>
<evidence type="ECO:0000259" key="16">
    <source>
        <dbReference type="Pfam" id="PF03104"/>
    </source>
</evidence>
<keyword evidence="13" id="KW-0238">DNA-binding</keyword>
<dbReference type="Pfam" id="PF14260">
    <property type="entry name" value="zf-C4pol"/>
    <property type="match status" value="1"/>
</dbReference>
<dbReference type="Pfam" id="PF24065">
    <property type="entry name" value="REV3_N"/>
    <property type="match status" value="1"/>
</dbReference>
<evidence type="ECO:0000259" key="19">
    <source>
        <dbReference type="Pfam" id="PF24065"/>
    </source>
</evidence>
<feature type="region of interest" description="Disordered" evidence="14">
    <location>
        <begin position="388"/>
        <end position="416"/>
    </location>
</feature>
<dbReference type="InterPro" id="IPR023211">
    <property type="entry name" value="DNA_pol_palm_dom_sf"/>
</dbReference>
<evidence type="ECO:0000256" key="12">
    <source>
        <dbReference type="ARBA" id="ARBA00049244"/>
    </source>
</evidence>
<keyword evidence="3 13" id="KW-0808">Transferase</keyword>
<comment type="catalytic activity">
    <reaction evidence="12 13">
        <text>DNA(n) + a 2'-deoxyribonucleoside 5'-triphosphate = DNA(n+1) + diphosphate</text>
        <dbReference type="Rhea" id="RHEA:22508"/>
        <dbReference type="Rhea" id="RHEA-COMP:17339"/>
        <dbReference type="Rhea" id="RHEA-COMP:17340"/>
        <dbReference type="ChEBI" id="CHEBI:33019"/>
        <dbReference type="ChEBI" id="CHEBI:61560"/>
        <dbReference type="ChEBI" id="CHEBI:173112"/>
        <dbReference type="EC" id="2.7.7.7"/>
    </reaction>
</comment>
<gene>
    <name evidence="20" type="ORF">Clacol_003917</name>
</gene>
<keyword evidence="7 13" id="KW-0862">Zinc</keyword>
<feature type="domain" description="DNA polymerase zeta catalytic subunit N-terminal" evidence="19">
    <location>
        <begin position="2"/>
        <end position="46"/>
    </location>
</feature>
<feature type="domain" description="C4-type zinc-finger of DNA polymerase delta" evidence="17">
    <location>
        <begin position="1350"/>
        <end position="1419"/>
    </location>
</feature>
<evidence type="ECO:0000259" key="17">
    <source>
        <dbReference type="Pfam" id="PF14260"/>
    </source>
</evidence>
<keyword evidence="13" id="KW-0539">Nucleus</keyword>
<comment type="cofactor">
    <cofactor evidence="1 13">
        <name>[4Fe-4S] cluster</name>
        <dbReference type="ChEBI" id="CHEBI:49883"/>
    </cofactor>
</comment>
<dbReference type="CDD" id="cd05778">
    <property type="entry name" value="DNA_polB_zeta_exo"/>
    <property type="match status" value="1"/>
</dbReference>
<keyword evidence="11" id="KW-0234">DNA repair</keyword>
<dbReference type="Pfam" id="PF00136">
    <property type="entry name" value="DNA_pol_B"/>
    <property type="match status" value="2"/>
</dbReference>
<dbReference type="Pfam" id="PF03104">
    <property type="entry name" value="DNA_pol_B_exo1"/>
    <property type="match status" value="1"/>
</dbReference>
<evidence type="ECO:0000256" key="13">
    <source>
        <dbReference type="RuleBase" id="RU000442"/>
    </source>
</evidence>
<evidence type="ECO:0000256" key="1">
    <source>
        <dbReference type="ARBA" id="ARBA00001966"/>
    </source>
</evidence>
<feature type="region of interest" description="Disordered" evidence="14">
    <location>
        <begin position="448"/>
        <end position="480"/>
    </location>
</feature>
<evidence type="ECO:0000256" key="5">
    <source>
        <dbReference type="ARBA" id="ARBA00022723"/>
    </source>
</evidence>
<keyword evidence="21" id="KW-1185">Reference proteome</keyword>
<dbReference type="GO" id="GO:0051539">
    <property type="term" value="F:4 iron, 4 sulfur cluster binding"/>
    <property type="evidence" value="ECO:0007669"/>
    <property type="project" value="UniProtKB-KW"/>
</dbReference>
<dbReference type="SMART" id="SM00486">
    <property type="entry name" value="POLBc"/>
    <property type="match status" value="1"/>
</dbReference>
<proteinExistence type="inferred from homology"/>
<evidence type="ECO:0000256" key="11">
    <source>
        <dbReference type="ARBA" id="ARBA00023204"/>
    </source>
</evidence>
<dbReference type="Pfam" id="PF24055">
    <property type="entry name" value="POL3_N"/>
    <property type="match status" value="1"/>
</dbReference>
<dbReference type="GO" id="GO:0003887">
    <property type="term" value="F:DNA-directed DNA polymerase activity"/>
    <property type="evidence" value="ECO:0007669"/>
    <property type="project" value="UniProtKB-KW"/>
</dbReference>
<keyword evidence="13" id="KW-0004">4Fe-4S</keyword>
<sequence length="1456" mass="163787">MRVRLDNIDHTLVQPGPLDHSELSRVPVIRVFGPSSLGLRCCLHIHQVYPYFYIDYLGSLNLENVRDYIHKLKKSLNHAVALSLRRNPDGPKAKYIRAIILVKGVPFYGFHTGNQPYLKVMVSDPTYVFRIVTILRSGGVMGTRFTTYENHLSYYLQFMCDFGLYGCGWIDIDGEVSLRESKQDAAVDLGDSSFLNSPYHRQTRLPLELDICPYQIRNRTTIEARDIHSSLQIPSTASSEHLVHSVRELWDDERRRRAVNGLHPSPDMPTILSETRRGKGGEWIDLSRLESLINDHCELEKRDGRIYQQRNKPWEKLVLDTFDSTEALWEPSKRRRGKFHVYEAGNQLDIDNNWSVMTIQGQMDHEMGEIHVDEALISRQDMNTVMEEDNADREVDDIGEAEDNEEEGLQDLDNRSRRELSQINGDETTSCDNHQNDSHDIELDVFLANGDTNEGPPKASDSQSKLFRSSSWKGSKFGSDDPAFRTGVGSDIDLHTNVSFSSTFRPATFATLDSDLISRKPKTYVYGFIPPDASSLTKSLSTHGLSSREYKDPFYSNSDDLPERPREYAGQLFDLTRGVGIAYLPSWIPNFVNEDNKKENIRAGWEYTGWPPSKRNAGLWLKNQHTCSNTQVEGNTLRLNSHHSTQGSGLYPSIGHTENIREKQNMTLLALEVFAKTTHGIVPDPNMDKLLAVLYIYQGGNADIDTISEVKHGAFLVIGEEEINPVLLGDFADLEIFENELDLINATIDLVLTLDPDILVGWEVQGASWGYLEARGKEFGLDICDSIGRGPARPMGNSSDQWGLRTTSTLKVVGRHVLNVWRLMRVELSLTSYTFENVCFHLLQRRIPKYTQATLTEWMSNSIPSQVARVLRHLLNRALMTLQILDKADVITKTARGSQFKVESFMFRIAKPENFVLISPSKSDVGKQNAAECMPLIMEPYSAFYKGPVVVLDFQSLYPSIMIAYNYCYSTCLGRVQPFKGKNKLGVTHLNNAPGLLSHLRDCLNISPNGMLFVKPQVRRGLLGRMLTELLDTRVMVKQAMKTARGDKALQRVLEARQLGLKYIANVTYGYTSATFSGRMPAVEIADAIVQSGRETLEKAIDLIESTEKWGAKVVYGDTDSLFIYLDGRTKDQAFVIGNEIADVITALNPAPIKLKFEKVYLPCVLMAKKRYVGFKYERPDDPAPKFDAKGIETVRRDGIPAQQKMLERCLNDKGPPPPGAVVAGRRALIDPNDEPQYGERIPYVILRGEPGMKLVDRVVSPEHVLNNSNKHIDAEYYISRVLIPPLERVFNLIGADVRGWYNSLVKGAIADNVAASMSPSKIESASGAEDVLDEQEKAAIDSYYQSTRCILCRARAEDVICLTCRSSPDEATYAILCKIHDAQDRSKHTHSVCASCTLSPPQEGIMCDNLDCPWLYARKGATHDMDSLEGMYELVEEIGAQDQLVPFSQRAVTSV</sequence>
<dbReference type="InterPro" id="IPR025687">
    <property type="entry name" value="Znf-C4pol"/>
</dbReference>
<dbReference type="InterPro" id="IPR006134">
    <property type="entry name" value="DNA-dir_DNA_pol_B_multi_dom"/>
</dbReference>
<evidence type="ECO:0000256" key="7">
    <source>
        <dbReference type="ARBA" id="ARBA00022833"/>
    </source>
</evidence>
<feature type="compositionally biased region" description="Polar residues" evidence="14">
    <location>
        <begin position="460"/>
        <end position="473"/>
    </location>
</feature>
<feature type="domain" description="DNA-directed DNA polymerase family B exonuclease" evidence="16">
    <location>
        <begin position="662"/>
        <end position="838"/>
    </location>
</feature>
<dbReference type="Gene3D" id="3.30.342.10">
    <property type="entry name" value="DNA Polymerase, chain B, domain 1"/>
    <property type="match status" value="1"/>
</dbReference>
<dbReference type="SUPFAM" id="SSF56672">
    <property type="entry name" value="DNA/RNA polymerases"/>
    <property type="match status" value="1"/>
</dbReference>
<keyword evidence="8 13" id="KW-0239">DNA-directed DNA polymerase</keyword>
<evidence type="ECO:0000256" key="3">
    <source>
        <dbReference type="ARBA" id="ARBA00022679"/>
    </source>
</evidence>
<dbReference type="GO" id="GO:0000166">
    <property type="term" value="F:nucleotide binding"/>
    <property type="evidence" value="ECO:0007669"/>
    <property type="project" value="InterPro"/>
</dbReference>
<evidence type="ECO:0000256" key="6">
    <source>
        <dbReference type="ARBA" id="ARBA00022763"/>
    </source>
</evidence>
<evidence type="ECO:0000259" key="18">
    <source>
        <dbReference type="Pfam" id="PF24055"/>
    </source>
</evidence>
<dbReference type="GO" id="GO:0042276">
    <property type="term" value="P:error-prone translesion synthesis"/>
    <property type="evidence" value="ECO:0007669"/>
    <property type="project" value="TreeGrafter"/>
</dbReference>
<dbReference type="EMBL" id="BPWL01000004">
    <property type="protein sequence ID" value="GJJ09693.1"/>
    <property type="molecule type" value="Genomic_DNA"/>
</dbReference>
<name>A0AAV5A8C2_9AGAM</name>
<dbReference type="GO" id="GO:0003677">
    <property type="term" value="F:DNA binding"/>
    <property type="evidence" value="ECO:0007669"/>
    <property type="project" value="UniProtKB-KW"/>
</dbReference>
<keyword evidence="13" id="KW-0235">DNA replication</keyword>
<keyword evidence="10 13" id="KW-0411">Iron-sulfur</keyword>
<dbReference type="PROSITE" id="PS00116">
    <property type="entry name" value="DNA_POLYMERASE_B"/>
    <property type="match status" value="1"/>
</dbReference>
<comment type="subcellular location">
    <subcellularLocation>
        <location evidence="13">Nucleus</location>
    </subcellularLocation>
</comment>
<dbReference type="Gene3D" id="1.10.132.60">
    <property type="entry name" value="DNA polymerase family B, C-terminal domain"/>
    <property type="match status" value="2"/>
</dbReference>
<dbReference type="FunFam" id="1.10.287.690:FF:000002">
    <property type="entry name" value="DNA polymerase zeta"/>
    <property type="match status" value="1"/>
</dbReference>
<dbReference type="GO" id="GO:0008270">
    <property type="term" value="F:zinc ion binding"/>
    <property type="evidence" value="ECO:0007669"/>
    <property type="project" value="UniProtKB-KW"/>
</dbReference>
<reference evidence="20" key="1">
    <citation type="submission" date="2021-10" db="EMBL/GenBank/DDBJ databases">
        <title>De novo Genome Assembly of Clathrus columnatus (Basidiomycota, Fungi) Using Illumina and Nanopore Sequence Data.</title>
        <authorList>
            <person name="Ogiso-Tanaka E."/>
            <person name="Itagaki H."/>
            <person name="Hosoya T."/>
            <person name="Hosaka K."/>
        </authorList>
    </citation>
    <scope>NUCLEOTIDE SEQUENCE</scope>
    <source>
        <strain evidence="20">MO-923</strain>
    </source>
</reference>
<dbReference type="InterPro" id="IPR056447">
    <property type="entry name" value="REV3_N"/>
</dbReference>
<dbReference type="PANTHER" id="PTHR45812:SF1">
    <property type="entry name" value="DNA POLYMERASE ZETA CATALYTIC SUBUNIT"/>
    <property type="match status" value="1"/>
</dbReference>
<dbReference type="PANTHER" id="PTHR45812">
    <property type="entry name" value="DNA POLYMERASE ZETA CATALYTIC SUBUNIT"/>
    <property type="match status" value="1"/>
</dbReference>
<feature type="compositionally biased region" description="Acidic residues" evidence="14">
    <location>
        <begin position="388"/>
        <end position="410"/>
    </location>
</feature>
<dbReference type="InterPro" id="IPR030559">
    <property type="entry name" value="PolZ_Rev3"/>
</dbReference>
<feature type="domain" description="DNA-directed DNA polymerase family B multifunctional" evidence="15">
    <location>
        <begin position="1219"/>
        <end position="1293"/>
    </location>
</feature>
<feature type="domain" description="DNA polymerase delta/zeta catalytic subunit N-terminal" evidence="18">
    <location>
        <begin position="47"/>
        <end position="128"/>
    </location>
</feature>
<comment type="caution">
    <text evidence="20">The sequence shown here is derived from an EMBL/GenBank/DDBJ whole genome shotgun (WGS) entry which is preliminary data.</text>
</comment>
<accession>A0AAV5A8C2</accession>
<dbReference type="SUPFAM" id="SSF53098">
    <property type="entry name" value="Ribonuclease H-like"/>
    <property type="match status" value="1"/>
</dbReference>
<evidence type="ECO:0000256" key="4">
    <source>
        <dbReference type="ARBA" id="ARBA00022695"/>
    </source>
</evidence>
<evidence type="ECO:0000313" key="21">
    <source>
        <dbReference type="Proteomes" id="UP001050691"/>
    </source>
</evidence>
<keyword evidence="9 13" id="KW-0408">Iron</keyword>
<dbReference type="EC" id="2.7.7.7" evidence="13"/>
<dbReference type="Gene3D" id="3.30.420.10">
    <property type="entry name" value="Ribonuclease H-like superfamily/Ribonuclease H"/>
    <property type="match status" value="1"/>
</dbReference>
<dbReference type="GO" id="GO:0016035">
    <property type="term" value="C:zeta DNA polymerase complex"/>
    <property type="evidence" value="ECO:0007669"/>
    <property type="project" value="InterPro"/>
</dbReference>
<dbReference type="Gene3D" id="3.90.1600.10">
    <property type="entry name" value="Palm domain of DNA polymerase"/>
    <property type="match status" value="1"/>
</dbReference>
<organism evidence="20 21">
    <name type="scientific">Clathrus columnatus</name>
    <dbReference type="NCBI Taxonomy" id="1419009"/>
    <lineage>
        <taxon>Eukaryota</taxon>
        <taxon>Fungi</taxon>
        <taxon>Dikarya</taxon>
        <taxon>Basidiomycota</taxon>
        <taxon>Agaricomycotina</taxon>
        <taxon>Agaricomycetes</taxon>
        <taxon>Phallomycetidae</taxon>
        <taxon>Phallales</taxon>
        <taxon>Clathraceae</taxon>
        <taxon>Clathrus</taxon>
    </lineage>
</organism>
<protein>
    <recommendedName>
        <fullName evidence="13">DNA polymerase</fullName>
        <ecNumber evidence="13">2.7.7.7</ecNumber>
    </recommendedName>
</protein>
<feature type="domain" description="DNA-directed DNA polymerase family B multifunctional" evidence="15">
    <location>
        <begin position="895"/>
        <end position="1212"/>
    </location>
</feature>
<dbReference type="InterPro" id="IPR006172">
    <property type="entry name" value="DNA-dir_DNA_pol_B"/>
</dbReference>
<evidence type="ECO:0000256" key="9">
    <source>
        <dbReference type="ARBA" id="ARBA00023004"/>
    </source>
</evidence>
<dbReference type="CDD" id="cd05534">
    <property type="entry name" value="POLBc_zeta"/>
    <property type="match status" value="1"/>
</dbReference>
<dbReference type="InterPro" id="IPR017964">
    <property type="entry name" value="DNA-dir_DNA_pol_B_CS"/>
</dbReference>
<evidence type="ECO:0000313" key="20">
    <source>
        <dbReference type="EMBL" id="GJJ09693.1"/>
    </source>
</evidence>
<dbReference type="InterPro" id="IPR036397">
    <property type="entry name" value="RNaseH_sf"/>
</dbReference>
<dbReference type="PRINTS" id="PR00106">
    <property type="entry name" value="DNAPOLB"/>
</dbReference>
<dbReference type="InterPro" id="IPR043502">
    <property type="entry name" value="DNA/RNA_pol_sf"/>
</dbReference>
<dbReference type="InterPro" id="IPR012337">
    <property type="entry name" value="RNaseH-like_sf"/>
</dbReference>
<evidence type="ECO:0000259" key="15">
    <source>
        <dbReference type="Pfam" id="PF00136"/>
    </source>
</evidence>
<keyword evidence="5 13" id="KW-0479">Metal-binding</keyword>
<evidence type="ECO:0000256" key="8">
    <source>
        <dbReference type="ARBA" id="ARBA00022932"/>
    </source>
</evidence>
<keyword evidence="13" id="KW-0863">Zinc-finger</keyword>
<keyword evidence="4 13" id="KW-0548">Nucleotidyltransferase</keyword>
<dbReference type="InterPro" id="IPR056435">
    <property type="entry name" value="DPOD/Z_N"/>
</dbReference>
<evidence type="ECO:0000256" key="10">
    <source>
        <dbReference type="ARBA" id="ARBA00023014"/>
    </source>
</evidence>
<dbReference type="Gene3D" id="1.10.287.690">
    <property type="entry name" value="Helix hairpin bin"/>
    <property type="match status" value="1"/>
</dbReference>
<evidence type="ECO:0000256" key="14">
    <source>
        <dbReference type="SAM" id="MobiDB-lite"/>
    </source>
</evidence>
<dbReference type="GO" id="GO:0005634">
    <property type="term" value="C:nucleus"/>
    <property type="evidence" value="ECO:0007669"/>
    <property type="project" value="UniProtKB-SubCell"/>
</dbReference>
<dbReference type="GO" id="GO:0000724">
    <property type="term" value="P:double-strand break repair via homologous recombination"/>
    <property type="evidence" value="ECO:0007669"/>
    <property type="project" value="TreeGrafter"/>
</dbReference>
<dbReference type="Proteomes" id="UP001050691">
    <property type="component" value="Unassembled WGS sequence"/>
</dbReference>